<keyword evidence="2" id="KW-1133">Transmembrane helix</keyword>
<evidence type="ECO:0000256" key="2">
    <source>
        <dbReference type="SAM" id="Phobius"/>
    </source>
</evidence>
<protein>
    <submittedName>
        <fullName evidence="3">Uncharacterized protein</fullName>
    </submittedName>
</protein>
<sequence length="198" mass="23587">MVFKLKFLFDGLIPIKIYFKELWCLGGWIHETFASTSSYLTRFLRHNKEQSFRNYENRHAVNIYQRNTCVLNRSSNEFKSRQFRKRTVPLIGTILIFIHSYPIHMIPVFVSVGAVEMLTTLARSRIQKKEDQAEANQGFRRKKTEQKPIKDPEERRPSRSRLRIQKKEDRAEADQGSRRKKTKQKPTKDSEERRPSRS</sequence>
<reference evidence="3 4" key="1">
    <citation type="submission" date="2023-08" db="EMBL/GenBank/DDBJ databases">
        <title>A Necator americanus chromosomal reference genome.</title>
        <authorList>
            <person name="Ilik V."/>
            <person name="Petrzelkova K.J."/>
            <person name="Pardy F."/>
            <person name="Fuh T."/>
            <person name="Niatou-Singa F.S."/>
            <person name="Gouil Q."/>
            <person name="Baker L."/>
            <person name="Ritchie M.E."/>
            <person name="Jex A.R."/>
            <person name="Gazzola D."/>
            <person name="Li H."/>
            <person name="Toshio Fujiwara R."/>
            <person name="Zhan B."/>
            <person name="Aroian R.V."/>
            <person name="Pafco B."/>
            <person name="Schwarz E.M."/>
        </authorList>
    </citation>
    <scope>NUCLEOTIDE SEQUENCE [LARGE SCALE GENOMIC DNA]</scope>
    <source>
        <strain evidence="3 4">Aroian</strain>
        <tissue evidence="3">Whole animal</tissue>
    </source>
</reference>
<feature type="transmembrane region" description="Helical" evidence="2">
    <location>
        <begin position="88"/>
        <end position="110"/>
    </location>
</feature>
<gene>
    <name evidence="3" type="primary">Necator_chrII.g6180</name>
    <name evidence="3" type="ORF">RB195_018387</name>
</gene>
<accession>A0ABR1CBJ2</accession>
<comment type="caution">
    <text evidence="3">The sequence shown here is derived from an EMBL/GenBank/DDBJ whole genome shotgun (WGS) entry which is preliminary data.</text>
</comment>
<feature type="compositionally biased region" description="Basic and acidic residues" evidence="1">
    <location>
        <begin position="165"/>
        <end position="177"/>
    </location>
</feature>
<dbReference type="EMBL" id="JAVFWL010000002">
    <property type="protein sequence ID" value="KAK6735170.1"/>
    <property type="molecule type" value="Genomic_DNA"/>
</dbReference>
<feature type="region of interest" description="Disordered" evidence="1">
    <location>
        <begin position="128"/>
        <end position="198"/>
    </location>
</feature>
<keyword evidence="2" id="KW-0472">Membrane</keyword>
<evidence type="ECO:0000313" key="4">
    <source>
        <dbReference type="Proteomes" id="UP001303046"/>
    </source>
</evidence>
<name>A0ABR1CBJ2_NECAM</name>
<feature type="compositionally biased region" description="Basic and acidic residues" evidence="1">
    <location>
        <begin position="145"/>
        <end position="157"/>
    </location>
</feature>
<feature type="compositionally biased region" description="Basic and acidic residues" evidence="1">
    <location>
        <begin position="186"/>
        <end position="198"/>
    </location>
</feature>
<keyword evidence="4" id="KW-1185">Reference proteome</keyword>
<evidence type="ECO:0000256" key="1">
    <source>
        <dbReference type="SAM" id="MobiDB-lite"/>
    </source>
</evidence>
<evidence type="ECO:0000313" key="3">
    <source>
        <dbReference type="EMBL" id="KAK6735170.1"/>
    </source>
</evidence>
<organism evidence="3 4">
    <name type="scientific">Necator americanus</name>
    <name type="common">Human hookworm</name>
    <dbReference type="NCBI Taxonomy" id="51031"/>
    <lineage>
        <taxon>Eukaryota</taxon>
        <taxon>Metazoa</taxon>
        <taxon>Ecdysozoa</taxon>
        <taxon>Nematoda</taxon>
        <taxon>Chromadorea</taxon>
        <taxon>Rhabditida</taxon>
        <taxon>Rhabditina</taxon>
        <taxon>Rhabditomorpha</taxon>
        <taxon>Strongyloidea</taxon>
        <taxon>Ancylostomatidae</taxon>
        <taxon>Bunostominae</taxon>
        <taxon>Necator</taxon>
    </lineage>
</organism>
<dbReference type="Proteomes" id="UP001303046">
    <property type="component" value="Unassembled WGS sequence"/>
</dbReference>
<keyword evidence="2" id="KW-0812">Transmembrane</keyword>
<proteinExistence type="predicted"/>